<organism evidence="3 4">
    <name type="scientific">Dimargaris cristalligena</name>
    <dbReference type="NCBI Taxonomy" id="215637"/>
    <lineage>
        <taxon>Eukaryota</taxon>
        <taxon>Fungi</taxon>
        <taxon>Fungi incertae sedis</taxon>
        <taxon>Zoopagomycota</taxon>
        <taxon>Kickxellomycotina</taxon>
        <taxon>Dimargaritomycetes</taxon>
        <taxon>Dimargaritales</taxon>
        <taxon>Dimargaritaceae</taxon>
        <taxon>Dimargaris</taxon>
    </lineage>
</organism>
<evidence type="ECO:0000256" key="1">
    <source>
        <dbReference type="SAM" id="MobiDB-lite"/>
    </source>
</evidence>
<reference evidence="4" key="1">
    <citation type="journal article" date="2018" name="Nat. Microbiol.">
        <title>Leveraging single-cell genomics to expand the fungal tree of life.</title>
        <authorList>
            <person name="Ahrendt S.R."/>
            <person name="Quandt C.A."/>
            <person name="Ciobanu D."/>
            <person name="Clum A."/>
            <person name="Salamov A."/>
            <person name="Andreopoulos B."/>
            <person name="Cheng J.F."/>
            <person name="Woyke T."/>
            <person name="Pelin A."/>
            <person name="Henrissat B."/>
            <person name="Reynolds N.K."/>
            <person name="Benny G.L."/>
            <person name="Smith M.E."/>
            <person name="James T.Y."/>
            <person name="Grigoriev I.V."/>
        </authorList>
    </citation>
    <scope>NUCLEOTIDE SEQUENCE [LARGE SCALE GENOMIC DNA]</scope>
    <source>
        <strain evidence="4">RSA 468</strain>
    </source>
</reference>
<protein>
    <recommendedName>
        <fullName evidence="5">NlpC/P60 domain-containing protein</fullName>
    </recommendedName>
</protein>
<accession>A0A4Q0A535</accession>
<feature type="region of interest" description="Disordered" evidence="1">
    <location>
        <begin position="42"/>
        <end position="77"/>
    </location>
</feature>
<feature type="compositionally biased region" description="Polar residues" evidence="1">
    <location>
        <begin position="54"/>
        <end position="71"/>
    </location>
</feature>
<feature type="chain" id="PRO_5020758130" description="NlpC/P60 domain-containing protein" evidence="2">
    <location>
        <begin position="28"/>
        <end position="340"/>
    </location>
</feature>
<evidence type="ECO:0000313" key="3">
    <source>
        <dbReference type="EMBL" id="RKP40360.1"/>
    </source>
</evidence>
<keyword evidence="4" id="KW-1185">Reference proteome</keyword>
<dbReference type="EMBL" id="ML002212">
    <property type="protein sequence ID" value="RKP40360.1"/>
    <property type="molecule type" value="Genomic_DNA"/>
</dbReference>
<feature type="signal peptide" evidence="2">
    <location>
        <begin position="1"/>
        <end position="27"/>
    </location>
</feature>
<evidence type="ECO:0000256" key="2">
    <source>
        <dbReference type="SAM" id="SignalP"/>
    </source>
</evidence>
<evidence type="ECO:0008006" key="5">
    <source>
        <dbReference type="Google" id="ProtNLM"/>
    </source>
</evidence>
<evidence type="ECO:0000313" key="4">
    <source>
        <dbReference type="Proteomes" id="UP000268162"/>
    </source>
</evidence>
<keyword evidence="2" id="KW-0732">Signal</keyword>
<gene>
    <name evidence="3" type="ORF">BJ085DRAFT_37653</name>
</gene>
<name>A0A4Q0A535_9FUNG</name>
<feature type="region of interest" description="Disordered" evidence="1">
    <location>
        <begin position="101"/>
        <end position="154"/>
    </location>
</feature>
<feature type="compositionally biased region" description="Low complexity" evidence="1">
    <location>
        <begin position="108"/>
        <end position="141"/>
    </location>
</feature>
<sequence>MVRFITASYIAALLAVSHWAATELAYAQQAAQENNSIPIPASSSAVPAIPPPTQSNIPPTAPVQNQANTNPPAGPVVITTTTTTAAAAIAATTSQAEAAPAISSANQVTGPPATTAAPATDPTTVSPPAAPVNPSTVAAPTNGTIAETPPPAAEAGTPKMIAQYASAFSEFFATSTDMVNIDICEWGQQPRTQSVTRSFVENMAQLGSGRWNGSQWFTIVEGASTARPFGCYAPTASAIGQSGKALYPYSSAASADFELGDTIFVKDLEGMVLNPTQKHNGCLVIEGKATAANSVGIYILSKNNVGYFDLFNKSPSHGVEKKACEPITTYQTSTDPNTHL</sequence>
<dbReference type="AlphaFoldDB" id="A0A4Q0A535"/>
<dbReference type="Proteomes" id="UP000268162">
    <property type="component" value="Unassembled WGS sequence"/>
</dbReference>
<proteinExistence type="predicted"/>